<evidence type="ECO:0000256" key="3">
    <source>
        <dbReference type="ARBA" id="ARBA00023274"/>
    </source>
</evidence>
<dbReference type="InterPro" id="IPR036049">
    <property type="entry name" value="Ribosomal_uL29_sf"/>
</dbReference>
<proteinExistence type="inferred from homology"/>
<dbReference type="GO" id="GO:0003729">
    <property type="term" value="F:mRNA binding"/>
    <property type="evidence" value="ECO:0007669"/>
    <property type="project" value="TreeGrafter"/>
</dbReference>
<keyword evidence="3" id="KW-0687">Ribonucleoprotein</keyword>
<keyword evidence="2" id="KW-0689">Ribosomal protein</keyword>
<evidence type="ECO:0000313" key="7">
    <source>
        <dbReference type="RefSeq" id="XP_004401582.1"/>
    </source>
</evidence>
<keyword evidence="6" id="KW-1185">Reference proteome</keyword>
<gene>
    <name evidence="7" type="primary">LOC101364395</name>
</gene>
<sequence length="155" mass="17834">MHFGVSSAVSSSPGGKLLCRWRSHRGEGGGRKNNPETAHDSPRTKCSKQKTREKHPIPRCEVGQTASKLSKIRVVLQSIIHVLPVINQTQKENLRKYHKGKLMEHTCKKYKSLGLHLSKIRAMLHQLNKHEKNLKTQKQRQKEQLYPLRKYTVKA</sequence>
<dbReference type="Gene3D" id="1.10.287.310">
    <property type="match status" value="1"/>
</dbReference>
<feature type="compositionally biased region" description="Basic and acidic residues" evidence="5">
    <location>
        <begin position="24"/>
        <end position="43"/>
    </location>
</feature>
<evidence type="ECO:0000256" key="2">
    <source>
        <dbReference type="ARBA" id="ARBA00022980"/>
    </source>
</evidence>
<dbReference type="PANTHER" id="PTHR45722">
    <property type="entry name" value="60S RIBOSOMAL PROTEIN L35"/>
    <property type="match status" value="1"/>
</dbReference>
<dbReference type="GO" id="GO:0003735">
    <property type="term" value="F:structural constituent of ribosome"/>
    <property type="evidence" value="ECO:0007669"/>
    <property type="project" value="InterPro"/>
</dbReference>
<evidence type="ECO:0000256" key="4">
    <source>
        <dbReference type="ARBA" id="ARBA00035204"/>
    </source>
</evidence>
<dbReference type="FunFam" id="6.10.250.3450:FF:000001">
    <property type="entry name" value="60S ribosomal protein L35"/>
    <property type="match status" value="1"/>
</dbReference>
<feature type="region of interest" description="Disordered" evidence="5">
    <location>
        <begin position="1"/>
        <end position="58"/>
    </location>
</feature>
<dbReference type="PANTHER" id="PTHR45722:SF2">
    <property type="entry name" value="LARGE RIBOSOMAL SUBUNIT PROTEIN UL29-RELATED"/>
    <property type="match status" value="1"/>
</dbReference>
<dbReference type="RefSeq" id="XP_004401582.1">
    <property type="nucleotide sequence ID" value="XM_004401525.1"/>
</dbReference>
<dbReference type="Gene3D" id="6.10.250.3450">
    <property type="match status" value="1"/>
</dbReference>
<evidence type="ECO:0000256" key="5">
    <source>
        <dbReference type="SAM" id="MobiDB-lite"/>
    </source>
</evidence>
<comment type="similarity">
    <text evidence="1">Belongs to the universal ribosomal protein uL29 family.</text>
</comment>
<dbReference type="AlphaFoldDB" id="A0A9B0GM41"/>
<evidence type="ECO:0000256" key="1">
    <source>
        <dbReference type="ARBA" id="ARBA00009254"/>
    </source>
</evidence>
<organism evidence="6 7">
    <name type="scientific">Odobenus rosmarus divergens</name>
    <name type="common">Pacific walrus</name>
    <dbReference type="NCBI Taxonomy" id="9708"/>
    <lineage>
        <taxon>Eukaryota</taxon>
        <taxon>Metazoa</taxon>
        <taxon>Chordata</taxon>
        <taxon>Craniata</taxon>
        <taxon>Vertebrata</taxon>
        <taxon>Euteleostomi</taxon>
        <taxon>Mammalia</taxon>
        <taxon>Eutheria</taxon>
        <taxon>Laurasiatheria</taxon>
        <taxon>Carnivora</taxon>
        <taxon>Caniformia</taxon>
        <taxon>Pinnipedia</taxon>
        <taxon>Odobenidae</taxon>
        <taxon>Odobenus</taxon>
    </lineage>
</organism>
<dbReference type="InterPro" id="IPR045059">
    <property type="entry name" value="Ribosomal_uL29_euk"/>
</dbReference>
<evidence type="ECO:0000313" key="6">
    <source>
        <dbReference type="Proteomes" id="UP000245340"/>
    </source>
</evidence>
<protein>
    <recommendedName>
        <fullName evidence="4">Large ribosomal subunit protein uL29</fullName>
    </recommendedName>
</protein>
<dbReference type="GO" id="GO:0006412">
    <property type="term" value="P:translation"/>
    <property type="evidence" value="ECO:0007669"/>
    <property type="project" value="InterPro"/>
</dbReference>
<feature type="compositionally biased region" description="Low complexity" evidence="5">
    <location>
        <begin position="1"/>
        <end position="12"/>
    </location>
</feature>
<dbReference type="GO" id="GO:0000463">
    <property type="term" value="P:maturation of LSU-rRNA from tricistronic rRNA transcript (SSU-rRNA, 5.8S rRNA, LSU-rRNA)"/>
    <property type="evidence" value="ECO:0007669"/>
    <property type="project" value="InterPro"/>
</dbReference>
<dbReference type="GO" id="GO:0022625">
    <property type="term" value="C:cytosolic large ribosomal subunit"/>
    <property type="evidence" value="ECO:0007669"/>
    <property type="project" value="InterPro"/>
</dbReference>
<name>A0A9B0GM41_ODORO</name>
<dbReference type="Proteomes" id="UP000245340">
    <property type="component" value="Unplaced"/>
</dbReference>
<accession>A0A9B0GM41</accession>
<reference evidence="7" key="1">
    <citation type="submission" date="2025-08" db="UniProtKB">
        <authorList>
            <consortium name="RefSeq"/>
        </authorList>
    </citation>
    <scope>IDENTIFICATION</scope>
</reference>